<accession>A0ABR4ABL1</accession>
<evidence type="ECO:0000259" key="1">
    <source>
        <dbReference type="Pfam" id="PF00561"/>
    </source>
</evidence>
<dbReference type="Proteomes" id="UP001590950">
    <property type="component" value="Unassembled WGS sequence"/>
</dbReference>
<dbReference type="PRINTS" id="PR00111">
    <property type="entry name" value="ABHYDROLASE"/>
</dbReference>
<dbReference type="PANTHER" id="PTHR43433">
    <property type="entry name" value="HYDROLASE, ALPHA/BETA FOLD FAMILY PROTEIN"/>
    <property type="match status" value="1"/>
</dbReference>
<sequence>MSIFYGSSLMAPLKAAEILEHPEFDHIVWDLKPAKKGKAIVAKGRGGPIQIAYEIHGNGPTRLVWIMGLGGFKTAWQRQMKDFGHGQNTNRNQSTKYSCLVFDNRGVGESDKPLARYSTSEMARDTLELVDHVGWTSKRELHVIGVSMGGMIAQELAYLAPERVASLSLISTAPYIFNTVGFIENLRNRADMFIPKSKDVELTNLKARMFSQAWLNEPDAEGHFPTNGDRFAAQELNKRRDTEGYTRTGFICQAIATGWHHKSPKQLEEIGDKVGRERIQVVHGTLDRMITPPHADILFKGLGGKEKGVTMVVVEGKAHGLPMEWRRDFTKLIGGFVEKTQAL</sequence>
<name>A0ABR4ABL1_9LECA</name>
<comment type="caution">
    <text evidence="2">The sequence shown here is derived from an EMBL/GenBank/DDBJ whole genome shotgun (WGS) entry which is preliminary data.</text>
</comment>
<gene>
    <name evidence="2" type="ORF">N7G274_004220</name>
</gene>
<proteinExistence type="predicted"/>
<dbReference type="Gene3D" id="3.40.50.1820">
    <property type="entry name" value="alpha/beta hydrolase"/>
    <property type="match status" value="1"/>
</dbReference>
<protein>
    <recommendedName>
        <fullName evidence="1">AB hydrolase-1 domain-containing protein</fullName>
    </recommendedName>
</protein>
<keyword evidence="3" id="KW-1185">Reference proteome</keyword>
<evidence type="ECO:0000313" key="3">
    <source>
        <dbReference type="Proteomes" id="UP001590950"/>
    </source>
</evidence>
<reference evidence="2 3" key="1">
    <citation type="submission" date="2024-09" db="EMBL/GenBank/DDBJ databases">
        <title>Rethinking Asexuality: The Enigmatic Case of Functional Sexual Genes in Lepraria (Stereocaulaceae).</title>
        <authorList>
            <person name="Doellman M."/>
            <person name="Sun Y."/>
            <person name="Barcenas-Pena A."/>
            <person name="Lumbsch H.T."/>
            <person name="Grewe F."/>
        </authorList>
    </citation>
    <scope>NUCLEOTIDE SEQUENCE [LARGE SCALE GENOMIC DNA]</scope>
    <source>
        <strain evidence="2 3">Mercado 3170</strain>
    </source>
</reference>
<dbReference type="Pfam" id="PF00561">
    <property type="entry name" value="Abhydrolase_1"/>
    <property type="match status" value="1"/>
</dbReference>
<dbReference type="EMBL" id="JBEFKJ010000012">
    <property type="protein sequence ID" value="KAL2043160.1"/>
    <property type="molecule type" value="Genomic_DNA"/>
</dbReference>
<dbReference type="InterPro" id="IPR000073">
    <property type="entry name" value="AB_hydrolase_1"/>
</dbReference>
<feature type="domain" description="AB hydrolase-1" evidence="1">
    <location>
        <begin position="92"/>
        <end position="319"/>
    </location>
</feature>
<evidence type="ECO:0000313" key="2">
    <source>
        <dbReference type="EMBL" id="KAL2043160.1"/>
    </source>
</evidence>
<dbReference type="PANTHER" id="PTHR43433:SF5">
    <property type="entry name" value="AB HYDROLASE-1 DOMAIN-CONTAINING PROTEIN"/>
    <property type="match status" value="1"/>
</dbReference>
<dbReference type="InterPro" id="IPR050471">
    <property type="entry name" value="AB_hydrolase"/>
</dbReference>
<dbReference type="InterPro" id="IPR029058">
    <property type="entry name" value="AB_hydrolase_fold"/>
</dbReference>
<dbReference type="SUPFAM" id="SSF53474">
    <property type="entry name" value="alpha/beta-Hydrolases"/>
    <property type="match status" value="1"/>
</dbReference>
<organism evidence="2 3">
    <name type="scientific">Stereocaulon virgatum</name>
    <dbReference type="NCBI Taxonomy" id="373712"/>
    <lineage>
        <taxon>Eukaryota</taxon>
        <taxon>Fungi</taxon>
        <taxon>Dikarya</taxon>
        <taxon>Ascomycota</taxon>
        <taxon>Pezizomycotina</taxon>
        <taxon>Lecanoromycetes</taxon>
        <taxon>OSLEUM clade</taxon>
        <taxon>Lecanoromycetidae</taxon>
        <taxon>Lecanorales</taxon>
        <taxon>Lecanorineae</taxon>
        <taxon>Stereocaulaceae</taxon>
        <taxon>Stereocaulon</taxon>
    </lineage>
</organism>